<dbReference type="GO" id="GO:0000976">
    <property type="term" value="F:transcription cis-regulatory region binding"/>
    <property type="evidence" value="ECO:0007669"/>
    <property type="project" value="TreeGrafter"/>
</dbReference>
<dbReference type="GO" id="GO:0005634">
    <property type="term" value="C:nucleus"/>
    <property type="evidence" value="ECO:0007669"/>
    <property type="project" value="UniProtKB-SubCell"/>
</dbReference>
<evidence type="ECO:0000313" key="6">
    <source>
        <dbReference type="Proteomes" id="UP000829364"/>
    </source>
</evidence>
<evidence type="ECO:0000256" key="2">
    <source>
        <dbReference type="ARBA" id="ARBA00023242"/>
    </source>
</evidence>
<name>A0A9Q8QSQ7_9HYPO</name>
<dbReference type="GeneID" id="72072610"/>
<feature type="region of interest" description="Disordered" evidence="3">
    <location>
        <begin position="47"/>
        <end position="72"/>
    </location>
</feature>
<comment type="subcellular location">
    <subcellularLocation>
        <location evidence="1">Nucleus</location>
    </subcellularLocation>
</comment>
<dbReference type="KEGG" id="ptkz:JDV02_010667"/>
<feature type="region of interest" description="Disordered" evidence="3">
    <location>
        <begin position="93"/>
        <end position="201"/>
    </location>
</feature>
<feature type="compositionally biased region" description="Low complexity" evidence="3">
    <location>
        <begin position="47"/>
        <end position="64"/>
    </location>
</feature>
<feature type="region of interest" description="Disordered" evidence="3">
    <location>
        <begin position="533"/>
        <end position="552"/>
    </location>
</feature>
<dbReference type="InterPro" id="IPR001138">
    <property type="entry name" value="Zn2Cys6_DnaBD"/>
</dbReference>
<accession>A0A9Q8QSQ7</accession>
<dbReference type="Pfam" id="PF11951">
    <property type="entry name" value="Fungal_trans_2"/>
    <property type="match status" value="1"/>
</dbReference>
<dbReference type="InterPro" id="IPR036864">
    <property type="entry name" value="Zn2-C6_fun-type_DNA-bd_sf"/>
</dbReference>
<gene>
    <name evidence="5" type="ORF">JDV02_010667</name>
</gene>
<evidence type="ECO:0000256" key="1">
    <source>
        <dbReference type="ARBA" id="ARBA00004123"/>
    </source>
</evidence>
<dbReference type="Pfam" id="PF00172">
    <property type="entry name" value="Zn_clus"/>
    <property type="match status" value="1"/>
</dbReference>
<evidence type="ECO:0000313" key="5">
    <source>
        <dbReference type="EMBL" id="UNI24953.1"/>
    </source>
</evidence>
<dbReference type="PANTHER" id="PTHR37534:SF43">
    <property type="entry name" value="FINGER DOMAIN PROTEIN, PUTATIVE (AFU_ORTHOLOGUE AFUA_1G01850)-RELATED"/>
    <property type="match status" value="1"/>
</dbReference>
<organism evidence="5 6">
    <name type="scientific">Purpureocillium takamizusanense</name>
    <dbReference type="NCBI Taxonomy" id="2060973"/>
    <lineage>
        <taxon>Eukaryota</taxon>
        <taxon>Fungi</taxon>
        <taxon>Dikarya</taxon>
        <taxon>Ascomycota</taxon>
        <taxon>Pezizomycotina</taxon>
        <taxon>Sordariomycetes</taxon>
        <taxon>Hypocreomycetidae</taxon>
        <taxon>Hypocreales</taxon>
        <taxon>Ophiocordycipitaceae</taxon>
        <taxon>Purpureocillium</taxon>
    </lineage>
</organism>
<protein>
    <recommendedName>
        <fullName evidence="4">Zn(2)-C6 fungal-type domain-containing protein</fullName>
    </recommendedName>
</protein>
<keyword evidence="6" id="KW-1185">Reference proteome</keyword>
<dbReference type="InterPro" id="IPR021858">
    <property type="entry name" value="Fun_TF"/>
</dbReference>
<reference evidence="5" key="1">
    <citation type="submission" date="2021-11" db="EMBL/GenBank/DDBJ databases">
        <title>Purpureocillium_takamizusanense_genome.</title>
        <authorList>
            <person name="Nguyen N.-H."/>
        </authorList>
    </citation>
    <scope>NUCLEOTIDE SEQUENCE</scope>
    <source>
        <strain evidence="5">PT3</strain>
    </source>
</reference>
<feature type="compositionally biased region" description="Low complexity" evidence="3">
    <location>
        <begin position="189"/>
        <end position="201"/>
    </location>
</feature>
<dbReference type="PROSITE" id="PS00463">
    <property type="entry name" value="ZN2_CY6_FUNGAL_1"/>
    <property type="match status" value="1"/>
</dbReference>
<dbReference type="GO" id="GO:0000981">
    <property type="term" value="F:DNA-binding transcription factor activity, RNA polymerase II-specific"/>
    <property type="evidence" value="ECO:0007669"/>
    <property type="project" value="InterPro"/>
</dbReference>
<sequence length="653" mass="71350">MRVMPIIRSRTGCFTCRRRKKKCNEEKPMCSGCRRNKLDCRWPTEAAAPSSSSLSVSSPSCSAVGKNQLPSPTESIHVSAAQRMERHAIIAASMSPEQPRRPHLPPQHPQEHERRQSRQEQHHLSPRLQRIEPAPEPVPTPAAVQPEEAQTPRDFFQVPPTEPGPGEMDLDLDDGDVEDVSQDVDRRSSSTSSHSTSSLESLPLQSGFLDDAVSDLALVSSGLLFDDSSGLQQDSGGGGIAMPMPLLPTTHGHSSYELLSYYLSRTANSMGNGSTDVNPFVAKLVPLAFSNPLVLQLILAQSAAHRQASKEPDASNEVAQRYYTDSLRMFRNVVGEYVGGKDENTLTLTVGSLILCLTEVARGDIHGTIFDHLTASKSLLTVLLSRAKAYTDDDLPDFLVEYYMHTAASSMISTDFRQSNHSLLSPHIEGAARMLVNRKYIGQLCGCWLELLLLIPQVFQLGQSIMGEADGGEQQQRPPPPSTDDIISFGFLQSQILAFFPSPVASPYSQLAGLVWKQGVLLYLWTILGTPQASSSSSSSLGGGSSSSSSAHRDLMDGAIAEAITALSQFPASVRVNTSLCWPLAVIGCCTADPGVQEILRARLQTMIDTIGLGNMRETLVLLERVWRQPVEETSPWTLYRTMQDHQIWISFA</sequence>
<feature type="compositionally biased region" description="Basic and acidic residues" evidence="3">
    <location>
        <begin position="109"/>
        <end position="123"/>
    </location>
</feature>
<evidence type="ECO:0000256" key="3">
    <source>
        <dbReference type="SAM" id="MobiDB-lite"/>
    </source>
</evidence>
<dbReference type="PROSITE" id="PS50048">
    <property type="entry name" value="ZN2_CY6_FUNGAL_2"/>
    <property type="match status" value="1"/>
</dbReference>
<feature type="compositionally biased region" description="Acidic residues" evidence="3">
    <location>
        <begin position="168"/>
        <end position="182"/>
    </location>
</feature>
<dbReference type="Gene3D" id="4.10.240.10">
    <property type="entry name" value="Zn(2)-C6 fungal-type DNA-binding domain"/>
    <property type="match status" value="1"/>
</dbReference>
<evidence type="ECO:0000259" key="4">
    <source>
        <dbReference type="PROSITE" id="PS50048"/>
    </source>
</evidence>
<feature type="domain" description="Zn(2)-C6 fungal-type" evidence="4">
    <location>
        <begin position="12"/>
        <end position="42"/>
    </location>
</feature>
<feature type="compositionally biased region" description="Low complexity" evidence="3">
    <location>
        <begin position="534"/>
        <end position="550"/>
    </location>
</feature>
<dbReference type="RefSeq" id="XP_047848434.1">
    <property type="nucleotide sequence ID" value="XM_047992420.1"/>
</dbReference>
<dbReference type="SUPFAM" id="SSF57701">
    <property type="entry name" value="Zn2/Cys6 DNA-binding domain"/>
    <property type="match status" value="1"/>
</dbReference>
<dbReference type="GO" id="GO:0045944">
    <property type="term" value="P:positive regulation of transcription by RNA polymerase II"/>
    <property type="evidence" value="ECO:0007669"/>
    <property type="project" value="TreeGrafter"/>
</dbReference>
<proteinExistence type="predicted"/>
<dbReference type="OrthoDB" id="1919336at2759"/>
<dbReference type="SMART" id="SM00066">
    <property type="entry name" value="GAL4"/>
    <property type="match status" value="1"/>
</dbReference>
<dbReference type="Proteomes" id="UP000829364">
    <property type="component" value="Chromosome 13"/>
</dbReference>
<dbReference type="EMBL" id="CP086366">
    <property type="protein sequence ID" value="UNI24953.1"/>
    <property type="molecule type" value="Genomic_DNA"/>
</dbReference>
<dbReference type="PANTHER" id="PTHR37534">
    <property type="entry name" value="TRANSCRIPTIONAL ACTIVATOR PROTEIN UGA3"/>
    <property type="match status" value="1"/>
</dbReference>
<dbReference type="GO" id="GO:0008270">
    <property type="term" value="F:zinc ion binding"/>
    <property type="evidence" value="ECO:0007669"/>
    <property type="project" value="InterPro"/>
</dbReference>
<dbReference type="CDD" id="cd00067">
    <property type="entry name" value="GAL4"/>
    <property type="match status" value="1"/>
</dbReference>
<keyword evidence="2" id="KW-0539">Nucleus</keyword>
<dbReference type="AlphaFoldDB" id="A0A9Q8QSQ7"/>